<evidence type="ECO:0000256" key="8">
    <source>
        <dbReference type="ARBA" id="ARBA00022989"/>
    </source>
</evidence>
<protein>
    <submittedName>
        <fullName evidence="13">Cytochrome P450</fullName>
    </submittedName>
</protein>
<keyword evidence="12" id="KW-0472">Membrane</keyword>
<evidence type="ECO:0000256" key="3">
    <source>
        <dbReference type="ARBA" id="ARBA00004721"/>
    </source>
</evidence>
<evidence type="ECO:0000256" key="10">
    <source>
        <dbReference type="ARBA" id="ARBA00023004"/>
    </source>
</evidence>
<dbReference type="SUPFAM" id="SSF48264">
    <property type="entry name" value="Cytochrome P450"/>
    <property type="match status" value="1"/>
</dbReference>
<keyword evidence="7" id="KW-0479">Metal-binding</keyword>
<dbReference type="Gene3D" id="1.10.630.10">
    <property type="entry name" value="Cytochrome P450"/>
    <property type="match status" value="1"/>
</dbReference>
<reference evidence="13" key="1">
    <citation type="submission" date="2023-03" db="EMBL/GenBank/DDBJ databases">
        <title>Massive genome expansion in bonnet fungi (Mycena s.s.) driven by repeated elements and novel gene families across ecological guilds.</title>
        <authorList>
            <consortium name="Lawrence Berkeley National Laboratory"/>
            <person name="Harder C.B."/>
            <person name="Miyauchi S."/>
            <person name="Viragh M."/>
            <person name="Kuo A."/>
            <person name="Thoen E."/>
            <person name="Andreopoulos B."/>
            <person name="Lu D."/>
            <person name="Skrede I."/>
            <person name="Drula E."/>
            <person name="Henrissat B."/>
            <person name="Morin E."/>
            <person name="Kohler A."/>
            <person name="Barry K."/>
            <person name="LaButti K."/>
            <person name="Morin E."/>
            <person name="Salamov A."/>
            <person name="Lipzen A."/>
            <person name="Mereny Z."/>
            <person name="Hegedus B."/>
            <person name="Baldrian P."/>
            <person name="Stursova M."/>
            <person name="Weitz H."/>
            <person name="Taylor A."/>
            <person name="Grigoriev I.V."/>
            <person name="Nagy L.G."/>
            <person name="Martin F."/>
            <person name="Kauserud H."/>
        </authorList>
    </citation>
    <scope>NUCLEOTIDE SEQUENCE</scope>
    <source>
        <strain evidence="13">CBHHK067</strain>
    </source>
</reference>
<dbReference type="GO" id="GO:0016020">
    <property type="term" value="C:membrane"/>
    <property type="evidence" value="ECO:0007669"/>
    <property type="project" value="UniProtKB-SubCell"/>
</dbReference>
<dbReference type="GO" id="GO:0004497">
    <property type="term" value="F:monooxygenase activity"/>
    <property type="evidence" value="ECO:0007669"/>
    <property type="project" value="UniProtKB-KW"/>
</dbReference>
<accession>A0AAD7D0I0</accession>
<evidence type="ECO:0000256" key="12">
    <source>
        <dbReference type="ARBA" id="ARBA00023136"/>
    </source>
</evidence>
<evidence type="ECO:0000256" key="7">
    <source>
        <dbReference type="ARBA" id="ARBA00022723"/>
    </source>
</evidence>
<comment type="subcellular location">
    <subcellularLocation>
        <location evidence="2">Membrane</location>
    </subcellularLocation>
</comment>
<comment type="cofactor">
    <cofactor evidence="1">
        <name>heme</name>
        <dbReference type="ChEBI" id="CHEBI:30413"/>
    </cofactor>
</comment>
<dbReference type="GO" id="GO:0020037">
    <property type="term" value="F:heme binding"/>
    <property type="evidence" value="ECO:0007669"/>
    <property type="project" value="InterPro"/>
</dbReference>
<evidence type="ECO:0000256" key="11">
    <source>
        <dbReference type="ARBA" id="ARBA00023033"/>
    </source>
</evidence>
<dbReference type="AlphaFoldDB" id="A0AAD7D0I0"/>
<dbReference type="GO" id="GO:0005506">
    <property type="term" value="F:iron ion binding"/>
    <property type="evidence" value="ECO:0007669"/>
    <property type="project" value="InterPro"/>
</dbReference>
<evidence type="ECO:0000313" key="14">
    <source>
        <dbReference type="Proteomes" id="UP001221757"/>
    </source>
</evidence>
<dbReference type="EMBL" id="JARKIE010000168">
    <property type="protein sequence ID" value="KAJ7672076.1"/>
    <property type="molecule type" value="Genomic_DNA"/>
</dbReference>
<dbReference type="InterPro" id="IPR001128">
    <property type="entry name" value="Cyt_P450"/>
</dbReference>
<evidence type="ECO:0000313" key="13">
    <source>
        <dbReference type="EMBL" id="KAJ7672076.1"/>
    </source>
</evidence>
<dbReference type="Pfam" id="PF00067">
    <property type="entry name" value="p450"/>
    <property type="match status" value="1"/>
</dbReference>
<evidence type="ECO:0000256" key="6">
    <source>
        <dbReference type="ARBA" id="ARBA00022692"/>
    </source>
</evidence>
<dbReference type="Proteomes" id="UP001221757">
    <property type="component" value="Unassembled WGS sequence"/>
</dbReference>
<keyword evidence="9" id="KW-0560">Oxidoreductase</keyword>
<sequence>MVLLLVGRPCYYVDSVGVMKQLFDQEGKIQLVKPLELTTAKMRGDIATYKAMSSVEGWETEDEILIPEINLIILRFTFIMMAKCGFGLPVWWATRIDDSDAAALEGALSIASKTLIPRFILPRWAYYLPFKKLHEIDRAWNSVILLMGKLVLARKEEFLLDDDADNNNNIFNRLTANILSILFAGNEPSASVLVTTIVCLALNQGEQAKAFDEIQRVITPDRDPCEDDIKGLVHISACMQEAQHLIHALLLMPRDIMENGARVVVDDIAMYHNPNYFPESDKYLPSRWYGHPEQGQPGIRFRPQSMHQAQVRTDRIDAVPLSSAP</sequence>
<keyword evidence="5" id="KW-0349">Heme</keyword>
<evidence type="ECO:0000256" key="1">
    <source>
        <dbReference type="ARBA" id="ARBA00001971"/>
    </source>
</evidence>
<keyword evidence="6" id="KW-0812">Transmembrane</keyword>
<comment type="similarity">
    <text evidence="4">Belongs to the cytochrome P450 family.</text>
</comment>
<keyword evidence="14" id="KW-1185">Reference proteome</keyword>
<keyword evidence="8" id="KW-1133">Transmembrane helix</keyword>
<dbReference type="PANTHER" id="PTHR24305:SF166">
    <property type="entry name" value="CYTOCHROME P450 12A4, MITOCHONDRIAL-RELATED"/>
    <property type="match status" value="1"/>
</dbReference>
<dbReference type="InterPro" id="IPR050121">
    <property type="entry name" value="Cytochrome_P450_monoxygenase"/>
</dbReference>
<dbReference type="PANTHER" id="PTHR24305">
    <property type="entry name" value="CYTOCHROME P450"/>
    <property type="match status" value="1"/>
</dbReference>
<gene>
    <name evidence="13" type="ORF">B0H17DRAFT_1335302</name>
</gene>
<dbReference type="GO" id="GO:0016705">
    <property type="term" value="F:oxidoreductase activity, acting on paired donors, with incorporation or reduction of molecular oxygen"/>
    <property type="evidence" value="ECO:0007669"/>
    <property type="project" value="InterPro"/>
</dbReference>
<keyword evidence="10" id="KW-0408">Iron</keyword>
<dbReference type="InterPro" id="IPR036396">
    <property type="entry name" value="Cyt_P450_sf"/>
</dbReference>
<evidence type="ECO:0000256" key="2">
    <source>
        <dbReference type="ARBA" id="ARBA00004370"/>
    </source>
</evidence>
<organism evidence="13 14">
    <name type="scientific">Mycena rosella</name>
    <name type="common">Pink bonnet</name>
    <name type="synonym">Agaricus rosellus</name>
    <dbReference type="NCBI Taxonomy" id="1033263"/>
    <lineage>
        <taxon>Eukaryota</taxon>
        <taxon>Fungi</taxon>
        <taxon>Dikarya</taxon>
        <taxon>Basidiomycota</taxon>
        <taxon>Agaricomycotina</taxon>
        <taxon>Agaricomycetes</taxon>
        <taxon>Agaricomycetidae</taxon>
        <taxon>Agaricales</taxon>
        <taxon>Marasmiineae</taxon>
        <taxon>Mycenaceae</taxon>
        <taxon>Mycena</taxon>
    </lineage>
</organism>
<proteinExistence type="inferred from homology"/>
<comment type="caution">
    <text evidence="13">The sequence shown here is derived from an EMBL/GenBank/DDBJ whole genome shotgun (WGS) entry which is preliminary data.</text>
</comment>
<evidence type="ECO:0000256" key="9">
    <source>
        <dbReference type="ARBA" id="ARBA00023002"/>
    </source>
</evidence>
<evidence type="ECO:0000256" key="4">
    <source>
        <dbReference type="ARBA" id="ARBA00010617"/>
    </source>
</evidence>
<evidence type="ECO:0000256" key="5">
    <source>
        <dbReference type="ARBA" id="ARBA00022617"/>
    </source>
</evidence>
<comment type="pathway">
    <text evidence="3">Secondary metabolite biosynthesis; terpenoid biosynthesis.</text>
</comment>
<name>A0AAD7D0I0_MYCRO</name>
<keyword evidence="11" id="KW-0503">Monooxygenase</keyword>